<comment type="cofactor">
    <cofactor evidence="1">
        <name>[4Fe-4S] cluster</name>
        <dbReference type="ChEBI" id="CHEBI:49883"/>
    </cofactor>
</comment>
<dbReference type="PANTHER" id="PTHR43409:SF7">
    <property type="entry name" value="BLL1977 PROTEIN"/>
    <property type="match status" value="1"/>
</dbReference>
<name>A0A0K1QAV5_9BACT</name>
<evidence type="ECO:0000259" key="9">
    <source>
        <dbReference type="PROSITE" id="PS51918"/>
    </source>
</evidence>
<dbReference type="RefSeq" id="WP_146653661.1">
    <property type="nucleotide sequence ID" value="NZ_CP012333.1"/>
</dbReference>
<reference evidence="10 11" key="1">
    <citation type="submission" date="2015-08" db="EMBL/GenBank/DDBJ databases">
        <authorList>
            <person name="Babu N.S."/>
            <person name="Beckwith C.J."/>
            <person name="Beseler K.G."/>
            <person name="Brison A."/>
            <person name="Carone J.V."/>
            <person name="Caskin T.P."/>
            <person name="Diamond M."/>
            <person name="Durham M.E."/>
            <person name="Foxe J.M."/>
            <person name="Go M."/>
            <person name="Henderson B.A."/>
            <person name="Jones I.B."/>
            <person name="McGettigan J.A."/>
            <person name="Micheletti S.J."/>
            <person name="Nasrallah M.E."/>
            <person name="Ortiz D."/>
            <person name="Piller C.R."/>
            <person name="Privatt S.R."/>
            <person name="Schneider S.L."/>
            <person name="Sharp S."/>
            <person name="Smith T.C."/>
            <person name="Stanton J.D."/>
            <person name="Ullery H.E."/>
            <person name="Wilson R.J."/>
            <person name="Serrano M.G."/>
            <person name="Buck G."/>
            <person name="Lee V."/>
            <person name="Wang Y."/>
            <person name="Carvalho R."/>
            <person name="Voegtly L."/>
            <person name="Shi R."/>
            <person name="Duckworth R."/>
            <person name="Johnson A."/>
            <person name="Loviza R."/>
            <person name="Walstead R."/>
            <person name="Shah Z."/>
            <person name="Kiflezghi M."/>
            <person name="Wade K."/>
            <person name="Ball S.L."/>
            <person name="Bradley K.W."/>
            <person name="Asai D.J."/>
            <person name="Bowman C.A."/>
            <person name="Russell D.A."/>
            <person name="Pope W.H."/>
            <person name="Jacobs-Sera D."/>
            <person name="Hendrix R.W."/>
            <person name="Hatfull G.F."/>
        </authorList>
    </citation>
    <scope>NUCLEOTIDE SEQUENCE [LARGE SCALE GENOMIC DNA]</scope>
    <source>
        <strain evidence="10 11">DSM 27648</strain>
    </source>
</reference>
<dbReference type="InterPro" id="IPR007197">
    <property type="entry name" value="rSAM"/>
</dbReference>
<keyword evidence="5" id="KW-0479">Metal-binding</keyword>
<dbReference type="GO" id="GO:0032259">
    <property type="term" value="P:methylation"/>
    <property type="evidence" value="ECO:0007669"/>
    <property type="project" value="UniProtKB-KW"/>
</dbReference>
<evidence type="ECO:0000313" key="10">
    <source>
        <dbReference type="EMBL" id="AKV02792.1"/>
    </source>
</evidence>
<dbReference type="InterPro" id="IPR051198">
    <property type="entry name" value="BchE-like"/>
</dbReference>
<dbReference type="SFLD" id="SFLDG01082">
    <property type="entry name" value="B12-binding_domain_containing"/>
    <property type="match status" value="1"/>
</dbReference>
<feature type="domain" description="Radical SAM core" evidence="9">
    <location>
        <begin position="158"/>
        <end position="373"/>
    </location>
</feature>
<keyword evidence="3" id="KW-0808">Transferase</keyword>
<accession>A0A0K1QAV5</accession>
<dbReference type="STRING" id="1391654.AKJ09_09455"/>
<dbReference type="Pfam" id="PF04055">
    <property type="entry name" value="Radical_SAM"/>
    <property type="match status" value="1"/>
</dbReference>
<dbReference type="GO" id="GO:0046872">
    <property type="term" value="F:metal ion binding"/>
    <property type="evidence" value="ECO:0007669"/>
    <property type="project" value="UniProtKB-KW"/>
</dbReference>
<evidence type="ECO:0000259" key="8">
    <source>
        <dbReference type="PROSITE" id="PS51332"/>
    </source>
</evidence>
<evidence type="ECO:0000256" key="1">
    <source>
        <dbReference type="ARBA" id="ARBA00001966"/>
    </source>
</evidence>
<dbReference type="GO" id="GO:0005829">
    <property type="term" value="C:cytosol"/>
    <property type="evidence" value="ECO:0007669"/>
    <property type="project" value="TreeGrafter"/>
</dbReference>
<dbReference type="PATRIC" id="fig|1391654.3.peg.9581"/>
<dbReference type="InterPro" id="IPR023404">
    <property type="entry name" value="rSAM_horseshoe"/>
</dbReference>
<keyword evidence="2 10" id="KW-0489">Methyltransferase</keyword>
<dbReference type="InterPro" id="IPR058240">
    <property type="entry name" value="rSAM_sf"/>
</dbReference>
<dbReference type="OrthoDB" id="9762608at2"/>
<dbReference type="GO" id="GO:0031419">
    <property type="term" value="F:cobalamin binding"/>
    <property type="evidence" value="ECO:0007669"/>
    <property type="project" value="InterPro"/>
</dbReference>
<gene>
    <name evidence="10" type="ORF">AKJ09_09455</name>
</gene>
<dbReference type="Proteomes" id="UP000064967">
    <property type="component" value="Chromosome"/>
</dbReference>
<evidence type="ECO:0000256" key="7">
    <source>
        <dbReference type="ARBA" id="ARBA00023014"/>
    </source>
</evidence>
<dbReference type="Pfam" id="PF02310">
    <property type="entry name" value="B12-binding"/>
    <property type="match status" value="1"/>
</dbReference>
<organism evidence="10 11">
    <name type="scientific">Labilithrix luteola</name>
    <dbReference type="NCBI Taxonomy" id="1391654"/>
    <lineage>
        <taxon>Bacteria</taxon>
        <taxon>Pseudomonadati</taxon>
        <taxon>Myxococcota</taxon>
        <taxon>Polyangia</taxon>
        <taxon>Polyangiales</taxon>
        <taxon>Labilitrichaceae</taxon>
        <taxon>Labilithrix</taxon>
    </lineage>
</organism>
<dbReference type="GO" id="GO:0051539">
    <property type="term" value="F:4 iron, 4 sulfur cluster binding"/>
    <property type="evidence" value="ECO:0007669"/>
    <property type="project" value="UniProtKB-KW"/>
</dbReference>
<dbReference type="InterPro" id="IPR025274">
    <property type="entry name" value="DUF4070"/>
</dbReference>
<feature type="domain" description="B12-binding" evidence="8">
    <location>
        <begin position="1"/>
        <end position="126"/>
    </location>
</feature>
<dbReference type="SFLD" id="SFLDG01123">
    <property type="entry name" value="methyltransferase_(Class_B)"/>
    <property type="match status" value="1"/>
</dbReference>
<dbReference type="Gene3D" id="3.40.50.280">
    <property type="entry name" value="Cobalamin-binding domain"/>
    <property type="match status" value="1"/>
</dbReference>
<dbReference type="InterPro" id="IPR006638">
    <property type="entry name" value="Elp3/MiaA/NifB-like_rSAM"/>
</dbReference>
<evidence type="ECO:0000313" key="11">
    <source>
        <dbReference type="Proteomes" id="UP000064967"/>
    </source>
</evidence>
<dbReference type="PANTHER" id="PTHR43409">
    <property type="entry name" value="ANAEROBIC MAGNESIUM-PROTOPORPHYRIN IX MONOMETHYL ESTER CYCLASE-RELATED"/>
    <property type="match status" value="1"/>
</dbReference>
<dbReference type="EMBL" id="CP012333">
    <property type="protein sequence ID" value="AKV02792.1"/>
    <property type="molecule type" value="Genomic_DNA"/>
</dbReference>
<dbReference type="SUPFAM" id="SSF102114">
    <property type="entry name" value="Radical SAM enzymes"/>
    <property type="match status" value="1"/>
</dbReference>
<keyword evidence="4" id="KW-0949">S-adenosyl-L-methionine</keyword>
<evidence type="ECO:0000256" key="3">
    <source>
        <dbReference type="ARBA" id="ARBA00022679"/>
    </source>
</evidence>
<keyword evidence="11" id="KW-1185">Reference proteome</keyword>
<evidence type="ECO:0000256" key="2">
    <source>
        <dbReference type="ARBA" id="ARBA00022603"/>
    </source>
</evidence>
<dbReference type="Gene3D" id="3.80.30.20">
    <property type="entry name" value="tm_1862 like domain"/>
    <property type="match status" value="1"/>
</dbReference>
<dbReference type="AlphaFoldDB" id="A0A0K1QAV5"/>
<evidence type="ECO:0000256" key="4">
    <source>
        <dbReference type="ARBA" id="ARBA00022691"/>
    </source>
</evidence>
<dbReference type="PROSITE" id="PS51332">
    <property type="entry name" value="B12_BINDING"/>
    <property type="match status" value="1"/>
</dbReference>
<dbReference type="SMART" id="SM00729">
    <property type="entry name" value="Elp3"/>
    <property type="match status" value="1"/>
</dbReference>
<dbReference type="SFLD" id="SFLDS00029">
    <property type="entry name" value="Radical_SAM"/>
    <property type="match status" value="1"/>
</dbReference>
<dbReference type="PROSITE" id="PS51918">
    <property type="entry name" value="RADICAL_SAM"/>
    <property type="match status" value="1"/>
</dbReference>
<dbReference type="InterPro" id="IPR034466">
    <property type="entry name" value="Methyltransferase_Class_B"/>
</dbReference>
<keyword evidence="6" id="KW-0408">Iron</keyword>
<dbReference type="GO" id="GO:0008168">
    <property type="term" value="F:methyltransferase activity"/>
    <property type="evidence" value="ECO:0007669"/>
    <property type="project" value="UniProtKB-KW"/>
</dbReference>
<dbReference type="KEGG" id="llu:AKJ09_09455"/>
<evidence type="ECO:0000256" key="6">
    <source>
        <dbReference type="ARBA" id="ARBA00023004"/>
    </source>
</evidence>
<evidence type="ECO:0000256" key="5">
    <source>
        <dbReference type="ARBA" id="ARBA00022723"/>
    </source>
</evidence>
<keyword evidence="7" id="KW-0411">Iron-sulfur</keyword>
<sequence length="452" mass="51683">MHVHLVAPSNEDSTYIKPLWVSTLSAHTPDDVNLTFRDDGIEPIDLAKEEDVPDLVGISVNSKTAARAYAIADAYRKRGSKVVLGGIHVTALPDEGLEHADAIVSGEAEWLWQDVLADAKAGKLGRTKSLISRRIYKHDKMPELVGLPMPKRDLVKSRRYVPFDVVQTTRGCPFPCEFCSVSTYNGTTFRFRPVKEVIAELETVGPRVLFGDDNVMIHQKYSHELFEAMVPMKKHWVAQASLAGLHKIENVEVMARAGCRALFIGFESVDDSAVRGAGKKQNKPRKYRDIVRMLADHGIAVWGSFVFGLDDDTGTAFERTVEFCIESKITMALFALLTPYPGTRLYKRLREEDRLTKDRWWLSEDHDHGAPFYQPKHMTRDELRTGWVRAWRDMYSLRSIRKRYDFGLDHSWIQNLAYWPINLMMHELAEKKIAQGDRTWRKHRTLDVPFGL</sequence>
<dbReference type="InterPro" id="IPR006158">
    <property type="entry name" value="Cobalamin-bd"/>
</dbReference>
<dbReference type="Pfam" id="PF13282">
    <property type="entry name" value="DUF4070"/>
    <property type="match status" value="1"/>
</dbReference>
<protein>
    <submittedName>
        <fullName evidence="10">BchE/P-methylase family protein</fullName>
    </submittedName>
</protein>
<proteinExistence type="predicted"/>